<feature type="transmembrane region" description="Helical" evidence="6">
    <location>
        <begin position="394"/>
        <end position="418"/>
    </location>
</feature>
<evidence type="ECO:0000259" key="7">
    <source>
        <dbReference type="PROSITE" id="PS50850"/>
    </source>
</evidence>
<evidence type="ECO:0000256" key="3">
    <source>
        <dbReference type="ARBA" id="ARBA00022692"/>
    </source>
</evidence>
<dbReference type="InterPro" id="IPR011701">
    <property type="entry name" value="MFS"/>
</dbReference>
<dbReference type="EMBL" id="QFFZ01000016">
    <property type="protein sequence ID" value="TEB11271.1"/>
    <property type="molecule type" value="Genomic_DNA"/>
</dbReference>
<feature type="transmembrane region" description="Helical" evidence="6">
    <location>
        <begin position="282"/>
        <end position="299"/>
    </location>
</feature>
<evidence type="ECO:0000313" key="9">
    <source>
        <dbReference type="Proteomes" id="UP000297597"/>
    </source>
</evidence>
<sequence>MSAQSEALEQRLEFESETEKITPYQWKVMYASVAGYIFDGMDSILFVLVLPMIMKEWSLSSATAGLMVTIFLLGQVVGGLLMGIVADYLGRKNTMMFTVLTYAVSTAACAFAPNWVILSVFRFFTGFGCVGEWSAAATLIAETWPAKHRSKCASVMQSCWAWGSILGSFVVMAIAPIWGWRAVFLAGVLPAFIVLYIRRTIKETARFEKVVEKRKEDKSKGIKSKENSFTVLQLFSEKILVKHVIIGAAMTSAELIVCWAFLTFAPTYMVNVRGYSIVKSSTWFIVYNLGAGAGYLLWGSIADKIGRKPTFLIYILISAIFTPLYLLWSPTEAWLYILGPLAGFGTLGIYSGFATYYPEIFPTRLRSTGTAFAPQIGRIVSTAGPWAIGAMAMTYGYGVAMSLACLTWLWALVALAFAPETRGKMLEDIIK</sequence>
<dbReference type="InterPro" id="IPR036259">
    <property type="entry name" value="MFS_trans_sf"/>
</dbReference>
<keyword evidence="9" id="KW-1185">Reference proteome</keyword>
<dbReference type="PANTHER" id="PTHR23508:SF10">
    <property type="entry name" value="CARBOXYLIC ACID TRANSPORTER PROTEIN HOMOLOG"/>
    <property type="match status" value="1"/>
</dbReference>
<keyword evidence="5 6" id="KW-0472">Membrane</keyword>
<dbReference type="SUPFAM" id="SSF103473">
    <property type="entry name" value="MFS general substrate transporter"/>
    <property type="match status" value="1"/>
</dbReference>
<evidence type="ECO:0000256" key="2">
    <source>
        <dbReference type="ARBA" id="ARBA00022448"/>
    </source>
</evidence>
<evidence type="ECO:0000256" key="4">
    <source>
        <dbReference type="ARBA" id="ARBA00022989"/>
    </source>
</evidence>
<dbReference type="AlphaFoldDB" id="A0A4Y7RR03"/>
<feature type="transmembrane region" description="Helical" evidence="6">
    <location>
        <begin position="180"/>
        <end position="197"/>
    </location>
</feature>
<comment type="subcellular location">
    <subcellularLocation>
        <location evidence="1">Cell membrane</location>
        <topology evidence="1">Multi-pass membrane protein</topology>
    </subcellularLocation>
</comment>
<keyword evidence="2" id="KW-0813">Transport</keyword>
<dbReference type="Pfam" id="PF07690">
    <property type="entry name" value="MFS_1"/>
    <property type="match status" value="1"/>
</dbReference>
<dbReference type="PROSITE" id="PS50850">
    <property type="entry name" value="MFS"/>
    <property type="match status" value="1"/>
</dbReference>
<dbReference type="OrthoDB" id="9787026at2"/>
<dbReference type="Proteomes" id="UP000297597">
    <property type="component" value="Unassembled WGS sequence"/>
</dbReference>
<feature type="transmembrane region" description="Helical" evidence="6">
    <location>
        <begin position="96"/>
        <end position="117"/>
    </location>
</feature>
<evidence type="ECO:0000256" key="5">
    <source>
        <dbReference type="ARBA" id="ARBA00023136"/>
    </source>
</evidence>
<keyword evidence="3 6" id="KW-0812">Transmembrane</keyword>
<comment type="caution">
    <text evidence="8">The sequence shown here is derived from an EMBL/GenBank/DDBJ whole genome shotgun (WGS) entry which is preliminary data.</text>
</comment>
<evidence type="ECO:0000313" key="8">
    <source>
        <dbReference type="EMBL" id="TEB11271.1"/>
    </source>
</evidence>
<feature type="transmembrane region" description="Helical" evidence="6">
    <location>
        <begin position="66"/>
        <end position="89"/>
    </location>
</feature>
<dbReference type="PANTHER" id="PTHR23508">
    <property type="entry name" value="CARBOXYLIC ACID TRANSPORTER PROTEIN HOMOLOG"/>
    <property type="match status" value="1"/>
</dbReference>
<feature type="transmembrane region" description="Helical" evidence="6">
    <location>
        <begin position="334"/>
        <end position="357"/>
    </location>
</feature>
<dbReference type="PROSITE" id="PS00216">
    <property type="entry name" value="SUGAR_TRANSPORT_1"/>
    <property type="match status" value="1"/>
</dbReference>
<feature type="transmembrane region" description="Helical" evidence="6">
    <location>
        <begin position="244"/>
        <end position="262"/>
    </location>
</feature>
<dbReference type="GO" id="GO:0046943">
    <property type="term" value="F:carboxylic acid transmembrane transporter activity"/>
    <property type="evidence" value="ECO:0007669"/>
    <property type="project" value="TreeGrafter"/>
</dbReference>
<organism evidence="8 9">
    <name type="scientific">Pelotomaculum propionicicum</name>
    <dbReference type="NCBI Taxonomy" id="258475"/>
    <lineage>
        <taxon>Bacteria</taxon>
        <taxon>Bacillati</taxon>
        <taxon>Bacillota</taxon>
        <taxon>Clostridia</taxon>
        <taxon>Eubacteriales</taxon>
        <taxon>Desulfotomaculaceae</taxon>
        <taxon>Pelotomaculum</taxon>
    </lineage>
</organism>
<protein>
    <submittedName>
        <fullName evidence="8">Putative metabolite transport protein YjhB</fullName>
    </submittedName>
</protein>
<name>A0A4Y7RR03_9FIRM</name>
<dbReference type="RefSeq" id="WP_134213656.1">
    <property type="nucleotide sequence ID" value="NZ_QFFZ01000016.1"/>
</dbReference>
<dbReference type="InterPro" id="IPR005829">
    <property type="entry name" value="Sugar_transporter_CS"/>
</dbReference>
<accession>A0A4Y7RR03</accession>
<dbReference type="InterPro" id="IPR020846">
    <property type="entry name" value="MFS_dom"/>
</dbReference>
<keyword evidence="4 6" id="KW-1133">Transmembrane helix</keyword>
<feature type="domain" description="Major facilitator superfamily (MFS) profile" evidence="7">
    <location>
        <begin position="28"/>
        <end position="422"/>
    </location>
</feature>
<reference evidence="8 9" key="1">
    <citation type="journal article" date="2018" name="Environ. Microbiol.">
        <title>Novel energy conservation strategies and behaviour of Pelotomaculum schinkii driving syntrophic propionate catabolism.</title>
        <authorList>
            <person name="Hidalgo-Ahumada C.A.P."/>
            <person name="Nobu M.K."/>
            <person name="Narihiro T."/>
            <person name="Tamaki H."/>
            <person name="Liu W.T."/>
            <person name="Kamagata Y."/>
            <person name="Stams A.J.M."/>
            <person name="Imachi H."/>
            <person name="Sousa D.Z."/>
        </authorList>
    </citation>
    <scope>NUCLEOTIDE SEQUENCE [LARGE SCALE GENOMIC DNA]</scope>
    <source>
        <strain evidence="8 9">MGP</strain>
    </source>
</reference>
<evidence type="ECO:0000256" key="1">
    <source>
        <dbReference type="ARBA" id="ARBA00004651"/>
    </source>
</evidence>
<gene>
    <name evidence="8" type="primary">yjhB_2</name>
    <name evidence="8" type="ORF">Pmgp_01806</name>
</gene>
<dbReference type="GO" id="GO:0005886">
    <property type="term" value="C:plasma membrane"/>
    <property type="evidence" value="ECO:0007669"/>
    <property type="project" value="UniProtKB-SubCell"/>
</dbReference>
<dbReference type="Gene3D" id="1.20.1250.20">
    <property type="entry name" value="MFS general substrate transporter like domains"/>
    <property type="match status" value="1"/>
</dbReference>
<evidence type="ECO:0000256" key="6">
    <source>
        <dbReference type="SAM" id="Phobius"/>
    </source>
</evidence>
<proteinExistence type="predicted"/>
<feature type="transmembrane region" description="Helical" evidence="6">
    <location>
        <begin position="28"/>
        <end position="54"/>
    </location>
</feature>
<feature type="transmembrane region" description="Helical" evidence="6">
    <location>
        <begin position="311"/>
        <end position="328"/>
    </location>
</feature>